<dbReference type="Proteomes" id="UP000233781">
    <property type="component" value="Unassembled WGS sequence"/>
</dbReference>
<organism evidence="10 11">
    <name type="scientific">Phycicoccus duodecadis</name>
    <dbReference type="NCBI Taxonomy" id="173053"/>
    <lineage>
        <taxon>Bacteria</taxon>
        <taxon>Bacillati</taxon>
        <taxon>Actinomycetota</taxon>
        <taxon>Actinomycetes</taxon>
        <taxon>Micrococcales</taxon>
        <taxon>Intrasporangiaceae</taxon>
        <taxon>Phycicoccus</taxon>
    </lineage>
</organism>
<evidence type="ECO:0000256" key="5">
    <source>
        <dbReference type="ARBA" id="ARBA00022989"/>
    </source>
</evidence>
<feature type="transmembrane region" description="Helical" evidence="8">
    <location>
        <begin position="367"/>
        <end position="385"/>
    </location>
</feature>
<comment type="caution">
    <text evidence="10">The sequence shown here is derived from an EMBL/GenBank/DDBJ whole genome shotgun (WGS) entry which is preliminary data.</text>
</comment>
<dbReference type="EMBL" id="PJNE01000001">
    <property type="protein sequence ID" value="PKW27017.1"/>
    <property type="molecule type" value="Genomic_DNA"/>
</dbReference>
<evidence type="ECO:0000313" key="10">
    <source>
        <dbReference type="EMBL" id="PKW27017.1"/>
    </source>
</evidence>
<gene>
    <name evidence="10" type="ORF">ATL31_1846</name>
</gene>
<evidence type="ECO:0000256" key="8">
    <source>
        <dbReference type="SAM" id="Phobius"/>
    </source>
</evidence>
<evidence type="ECO:0000256" key="1">
    <source>
        <dbReference type="ARBA" id="ARBA00004651"/>
    </source>
</evidence>
<reference evidence="10 11" key="1">
    <citation type="submission" date="2017-12" db="EMBL/GenBank/DDBJ databases">
        <title>Sequencing the genomes of 1000 Actinobacteria strains.</title>
        <authorList>
            <person name="Klenk H.-P."/>
        </authorList>
    </citation>
    <scope>NUCLEOTIDE SEQUENCE [LARGE SCALE GENOMIC DNA]</scope>
    <source>
        <strain evidence="10 11">DSM 12806</strain>
    </source>
</reference>
<name>A0A2N3YJI2_9MICO</name>
<dbReference type="PANTHER" id="PTHR32507:SF8">
    <property type="entry name" value="CNH1P"/>
    <property type="match status" value="1"/>
</dbReference>
<keyword evidence="2" id="KW-0813">Transport</keyword>
<evidence type="ECO:0000256" key="6">
    <source>
        <dbReference type="ARBA" id="ARBA00023065"/>
    </source>
</evidence>
<proteinExistence type="predicted"/>
<dbReference type="GO" id="GO:1902600">
    <property type="term" value="P:proton transmembrane transport"/>
    <property type="evidence" value="ECO:0007669"/>
    <property type="project" value="InterPro"/>
</dbReference>
<keyword evidence="6" id="KW-0406">Ion transport</keyword>
<feature type="transmembrane region" description="Helical" evidence="8">
    <location>
        <begin position="64"/>
        <end position="81"/>
    </location>
</feature>
<feature type="transmembrane region" description="Helical" evidence="8">
    <location>
        <begin position="300"/>
        <end position="322"/>
    </location>
</feature>
<evidence type="ECO:0000256" key="7">
    <source>
        <dbReference type="ARBA" id="ARBA00023136"/>
    </source>
</evidence>
<feature type="transmembrane region" description="Helical" evidence="8">
    <location>
        <begin position="210"/>
        <end position="229"/>
    </location>
</feature>
<dbReference type="GO" id="GO:0005886">
    <property type="term" value="C:plasma membrane"/>
    <property type="evidence" value="ECO:0007669"/>
    <property type="project" value="UniProtKB-SubCell"/>
</dbReference>
<protein>
    <submittedName>
        <fullName evidence="10">Sodium/proton antiporter (CPA1 family)</fullName>
    </submittedName>
</protein>
<comment type="subcellular location">
    <subcellularLocation>
        <location evidence="1">Cell membrane</location>
        <topology evidence="1">Multi-pass membrane protein</topology>
    </subcellularLocation>
</comment>
<feature type="domain" description="Cation/H+ exchanger transmembrane" evidence="9">
    <location>
        <begin position="15"/>
        <end position="422"/>
    </location>
</feature>
<keyword evidence="7 8" id="KW-0472">Membrane</keyword>
<feature type="transmembrane region" description="Helical" evidence="8">
    <location>
        <begin position="102"/>
        <end position="122"/>
    </location>
</feature>
<evidence type="ECO:0000313" key="11">
    <source>
        <dbReference type="Proteomes" id="UP000233781"/>
    </source>
</evidence>
<feature type="transmembrane region" description="Helical" evidence="8">
    <location>
        <begin position="181"/>
        <end position="198"/>
    </location>
</feature>
<keyword evidence="4 8" id="KW-0812">Transmembrane</keyword>
<dbReference type="GO" id="GO:0015297">
    <property type="term" value="F:antiporter activity"/>
    <property type="evidence" value="ECO:0007669"/>
    <property type="project" value="UniProtKB-KW"/>
</dbReference>
<dbReference type="RefSeq" id="WP_101395496.1">
    <property type="nucleotide sequence ID" value="NZ_PJNE01000001.1"/>
</dbReference>
<keyword evidence="5 8" id="KW-1133">Transmembrane helix</keyword>
<sequence>MTATLVYVVLGASLLLAAVLPQVLHRYALSAPIVLVVTGMLVGLLPLSTGIVVDPLALRPVIEHVTEVTVLVALMGVGLALDRPLRWRVARSWRAWGPAWRLLAVGLPLTTAGVALLAWGPLGVALPAALLLGAALSPTDPVLASEVQVDGPTQEGDVDEIDETDEVRFALTSEAGLNDGLAFPFVYAAVFLASKGAASGWFGQWLAWELVGKVVVGTLAGVAVGWAVAKLVFRAPARSLRLAEVGEPLVAIAAFLLAYGVAELVEGYGFLAVFACALTIRSVDRDSDFHGHMHDVVHRLETLLTLIVLLTLGFALTNGLLANLDWRGVVLGVTLVFVIRPVAGYVSFLGYRCEEGVRGRLDRRERLVVAFFGVRGVGTIYYLAYAAGATPFAEERWLWSTVGFTIGLSVLVHGVLATPVMRRLDARREADPAVAGP</sequence>
<feature type="transmembrane region" description="Helical" evidence="8">
    <location>
        <begin position="6"/>
        <end position="24"/>
    </location>
</feature>
<evidence type="ECO:0000256" key="4">
    <source>
        <dbReference type="ARBA" id="ARBA00022692"/>
    </source>
</evidence>
<feature type="transmembrane region" description="Helical" evidence="8">
    <location>
        <begin position="328"/>
        <end position="346"/>
    </location>
</feature>
<keyword evidence="3" id="KW-0050">Antiport</keyword>
<dbReference type="InterPro" id="IPR006153">
    <property type="entry name" value="Cation/H_exchanger_TM"/>
</dbReference>
<feature type="transmembrane region" description="Helical" evidence="8">
    <location>
        <begin position="31"/>
        <end position="52"/>
    </location>
</feature>
<dbReference type="OrthoDB" id="9810860at2"/>
<accession>A0A2N3YJI2</accession>
<evidence type="ECO:0000256" key="2">
    <source>
        <dbReference type="ARBA" id="ARBA00022448"/>
    </source>
</evidence>
<dbReference type="AlphaFoldDB" id="A0A2N3YJI2"/>
<dbReference type="Pfam" id="PF00999">
    <property type="entry name" value="Na_H_Exchanger"/>
    <property type="match status" value="1"/>
</dbReference>
<feature type="transmembrane region" description="Helical" evidence="8">
    <location>
        <begin position="397"/>
        <end position="418"/>
    </location>
</feature>
<feature type="transmembrane region" description="Helical" evidence="8">
    <location>
        <begin position="249"/>
        <end position="280"/>
    </location>
</feature>
<evidence type="ECO:0000259" key="9">
    <source>
        <dbReference type="Pfam" id="PF00999"/>
    </source>
</evidence>
<keyword evidence="11" id="KW-1185">Reference proteome</keyword>
<dbReference type="PANTHER" id="PTHR32507">
    <property type="entry name" value="NA(+)/H(+) ANTIPORTER 1"/>
    <property type="match status" value="1"/>
</dbReference>
<evidence type="ECO:0000256" key="3">
    <source>
        <dbReference type="ARBA" id="ARBA00022449"/>
    </source>
</evidence>